<dbReference type="PANTHER" id="PTHR36439">
    <property type="entry name" value="BLL4334 PROTEIN"/>
    <property type="match status" value="1"/>
</dbReference>
<dbReference type="Proteomes" id="UP000254634">
    <property type="component" value="Unassembled WGS sequence"/>
</dbReference>
<proteinExistence type="predicted"/>
<dbReference type="SUPFAM" id="SSF160379">
    <property type="entry name" value="SP0830-like"/>
    <property type="match status" value="1"/>
</dbReference>
<keyword evidence="2" id="KW-1185">Reference proteome</keyword>
<dbReference type="AlphaFoldDB" id="A0A380L0G5"/>
<dbReference type="PIRSF" id="PIRSF008502">
    <property type="entry name" value="UCP008502"/>
    <property type="match status" value="1"/>
</dbReference>
<accession>A0A380L0G5</accession>
<dbReference type="PANTHER" id="PTHR36439:SF1">
    <property type="entry name" value="DUF1697 DOMAIN-CONTAINING PROTEIN"/>
    <property type="match status" value="1"/>
</dbReference>
<dbReference type="EMBL" id="UHFR01000005">
    <property type="protein sequence ID" value="SUN77519.1"/>
    <property type="molecule type" value="Genomic_DNA"/>
</dbReference>
<reference evidence="1" key="1">
    <citation type="submission" date="2018-06" db="EMBL/GenBank/DDBJ databases">
        <authorList>
            <consortium name="Pathogen Informatics"/>
            <person name="Doyle S."/>
        </authorList>
    </citation>
    <scope>NUCLEOTIDE SEQUENCE [LARGE SCALE GENOMIC DNA]</scope>
    <source>
        <strain evidence="1">NCTC13765</strain>
    </source>
</reference>
<gene>
    <name evidence="1" type="ORF">NCTC13765_02046</name>
</gene>
<protein>
    <submittedName>
        <fullName evidence="1">Uncharacterized protein conserved in bacteria</fullName>
    </submittedName>
</protein>
<evidence type="ECO:0000313" key="2">
    <source>
        <dbReference type="Proteomes" id="UP000254634"/>
    </source>
</evidence>
<sequence>MRYLALLRGVMPTGKNRIPKISDLVIYLSEAGLQRVSTYIQSGNIICETDLAPQALAALIHQTILEKIGADLSVIVKTAADLRLALDENPFAQGYDKSRIHLVFSNEKADSAKVAELEKMDFGDEKYITGSTCLYMYLPREAKKKKLNNNFLEKKLSRVSTMRKLGVIEELDKRMIN</sequence>
<name>A0A380L0G5_9STRE</name>
<dbReference type="OrthoDB" id="9806494at2"/>
<dbReference type="Pfam" id="PF08002">
    <property type="entry name" value="DUF1697"/>
    <property type="match status" value="1"/>
</dbReference>
<organism evidence="1 2">
    <name type="scientific">Streptococcus massiliensis</name>
    <dbReference type="NCBI Taxonomy" id="313439"/>
    <lineage>
        <taxon>Bacteria</taxon>
        <taxon>Bacillati</taxon>
        <taxon>Bacillota</taxon>
        <taxon>Bacilli</taxon>
        <taxon>Lactobacillales</taxon>
        <taxon>Streptococcaceae</taxon>
        <taxon>Streptococcus</taxon>
    </lineage>
</organism>
<dbReference type="STRING" id="1123307.GCA_000380065_00169"/>
<dbReference type="Gene3D" id="3.30.70.1280">
    <property type="entry name" value="SP0830-like domains"/>
    <property type="match status" value="1"/>
</dbReference>
<dbReference type="RefSeq" id="WP_018370851.1">
    <property type="nucleotide sequence ID" value="NZ_UHFR01000005.1"/>
</dbReference>
<dbReference type="InterPro" id="IPR012545">
    <property type="entry name" value="DUF1697"/>
</dbReference>
<evidence type="ECO:0000313" key="1">
    <source>
        <dbReference type="EMBL" id="SUN77519.1"/>
    </source>
</evidence>